<evidence type="ECO:0000313" key="3">
    <source>
        <dbReference type="Proteomes" id="UP000006821"/>
    </source>
</evidence>
<accession>Q604E6</accession>
<proteinExistence type="predicted"/>
<name>Q604E6_METCA</name>
<dbReference type="KEGG" id="mca:MCA2599"/>
<dbReference type="EMBL" id="AE017282">
    <property type="protein sequence ID" value="AAU91298.1"/>
    <property type="molecule type" value="Genomic_DNA"/>
</dbReference>
<evidence type="ECO:0000256" key="1">
    <source>
        <dbReference type="SAM" id="MobiDB-lite"/>
    </source>
</evidence>
<dbReference type="Proteomes" id="UP000006821">
    <property type="component" value="Chromosome"/>
</dbReference>
<protein>
    <submittedName>
        <fullName evidence="2">Uncharacterized protein</fullName>
    </submittedName>
</protein>
<gene>
    <name evidence="2" type="ordered locus">MCA2599</name>
</gene>
<evidence type="ECO:0000313" key="2">
    <source>
        <dbReference type="EMBL" id="AAU91298.1"/>
    </source>
</evidence>
<dbReference type="STRING" id="243233.MCA2599"/>
<sequence length="157" mass="16675">MAVGGRSGPGKSAVDGQGHDFRTPPSPVVPIFQVGQRALEFTLQAREYLERLGRVVHHLEGHRSVQAAPTAGTERLPGHLDVAGTGAVDEHDLEVVGHRQIEHVANGDEQWVGAPAAEQYPAEVVGCGAEQACLASEFARTMEGFLHVDGVACWVPV</sequence>
<dbReference type="HOGENOM" id="CLU_1675814_0_0_6"/>
<dbReference type="AlphaFoldDB" id="Q604E6"/>
<organism evidence="2 3">
    <name type="scientific">Methylococcus capsulatus (strain ATCC 33009 / NCIMB 11132 / Bath)</name>
    <dbReference type="NCBI Taxonomy" id="243233"/>
    <lineage>
        <taxon>Bacteria</taxon>
        <taxon>Pseudomonadati</taxon>
        <taxon>Pseudomonadota</taxon>
        <taxon>Gammaproteobacteria</taxon>
        <taxon>Methylococcales</taxon>
        <taxon>Methylococcaceae</taxon>
        <taxon>Methylococcus</taxon>
    </lineage>
</organism>
<feature type="region of interest" description="Disordered" evidence="1">
    <location>
        <begin position="1"/>
        <end position="26"/>
    </location>
</feature>
<reference evidence="2 3" key="1">
    <citation type="journal article" date="2004" name="PLoS Biol.">
        <title>Genomic insights into methanotrophy: the complete genome sequence of Methylococcus capsulatus (Bath).</title>
        <authorList>
            <person name="Ward N.L."/>
            <person name="Larsen O."/>
            <person name="Sakwa J."/>
            <person name="Bruseth L."/>
            <person name="Khouri H.M."/>
            <person name="Durkin A.S."/>
            <person name="Dimitrov G."/>
            <person name="Jiang L."/>
            <person name="Scanlan D."/>
            <person name="Kang K.H."/>
            <person name="Lewis M.R."/>
            <person name="Nelson K.E."/>
            <person name="Methe B.A."/>
            <person name="Wu M."/>
            <person name="Heidelberg J.F."/>
            <person name="Paulsen I.T."/>
            <person name="Fouts D.E."/>
            <person name="Ravel J."/>
            <person name="Tettelin H."/>
            <person name="Ren Q."/>
            <person name="Read T.D."/>
            <person name="DeBoy R.T."/>
            <person name="Seshadri R."/>
            <person name="Salzberg S.L."/>
            <person name="Jensen H.B."/>
            <person name="Birkeland N.K."/>
            <person name="Nelson W.C."/>
            <person name="Dodson R.J."/>
            <person name="Grindhaug S.H."/>
            <person name="Holt I.E."/>
            <person name="Eidhammer I."/>
            <person name="Jonasen I."/>
            <person name="Vanaken S."/>
            <person name="Utterback T.R."/>
            <person name="Feldblyum T.V."/>
            <person name="Fraser C.M."/>
            <person name="Lillehaug J.R."/>
            <person name="Eisen J.A."/>
        </authorList>
    </citation>
    <scope>NUCLEOTIDE SEQUENCE [LARGE SCALE GENOMIC DNA]</scope>
    <source>
        <strain evidence="3">ATCC 33009 / NCIMB 11132 / Bath</strain>
    </source>
</reference>